<reference evidence="1 2" key="1">
    <citation type="journal article" date="2018" name="Sci. Rep.">
        <title>Genomic signatures of local adaptation to the degree of environmental predictability in rotifers.</title>
        <authorList>
            <person name="Franch-Gras L."/>
            <person name="Hahn C."/>
            <person name="Garcia-Roger E.M."/>
            <person name="Carmona M.J."/>
            <person name="Serra M."/>
            <person name="Gomez A."/>
        </authorList>
    </citation>
    <scope>NUCLEOTIDE SEQUENCE [LARGE SCALE GENOMIC DNA]</scope>
    <source>
        <strain evidence="1">HYR1</strain>
    </source>
</reference>
<sequence length="160" mass="19116">MTNIFKWSKNKNSPNFFEHPLDLTKYNPRFIFLGFKMLSKEAQIGLMPNSYFRYVVPFQSNNLAMESNQLSNDCLRPLFLVVFFMCTEKHFICIFKPACCLNIIIKTNCLFHHIDFFIQIKKKAFDYKLALQYLLFFKCINLDDKTYFRTKNRPKICSVN</sequence>
<dbReference type="AlphaFoldDB" id="A0A3M7PC25"/>
<protein>
    <submittedName>
        <fullName evidence="1">Uncharacterized protein</fullName>
    </submittedName>
</protein>
<evidence type="ECO:0000313" key="1">
    <source>
        <dbReference type="EMBL" id="RMZ96274.1"/>
    </source>
</evidence>
<accession>A0A3M7PC25</accession>
<dbReference type="Proteomes" id="UP000276133">
    <property type="component" value="Unassembled WGS sequence"/>
</dbReference>
<comment type="caution">
    <text evidence="1">The sequence shown here is derived from an EMBL/GenBank/DDBJ whole genome shotgun (WGS) entry which is preliminary data.</text>
</comment>
<gene>
    <name evidence="1" type="ORF">BpHYR1_004600</name>
</gene>
<dbReference type="EMBL" id="REGN01012291">
    <property type="protein sequence ID" value="RMZ96274.1"/>
    <property type="molecule type" value="Genomic_DNA"/>
</dbReference>
<name>A0A3M7PC25_BRAPC</name>
<keyword evidence="2" id="KW-1185">Reference proteome</keyword>
<organism evidence="1 2">
    <name type="scientific">Brachionus plicatilis</name>
    <name type="common">Marine rotifer</name>
    <name type="synonym">Brachionus muelleri</name>
    <dbReference type="NCBI Taxonomy" id="10195"/>
    <lineage>
        <taxon>Eukaryota</taxon>
        <taxon>Metazoa</taxon>
        <taxon>Spiralia</taxon>
        <taxon>Gnathifera</taxon>
        <taxon>Rotifera</taxon>
        <taxon>Eurotatoria</taxon>
        <taxon>Monogononta</taxon>
        <taxon>Pseudotrocha</taxon>
        <taxon>Ploima</taxon>
        <taxon>Brachionidae</taxon>
        <taxon>Brachionus</taxon>
    </lineage>
</organism>
<proteinExistence type="predicted"/>
<evidence type="ECO:0000313" key="2">
    <source>
        <dbReference type="Proteomes" id="UP000276133"/>
    </source>
</evidence>